<accession>A0A8J5GBC4</accession>
<dbReference type="EMBL" id="JACMSC010000010">
    <property type="protein sequence ID" value="KAG6503991.1"/>
    <property type="molecule type" value="Genomic_DNA"/>
</dbReference>
<proteinExistence type="predicted"/>
<dbReference type="AlphaFoldDB" id="A0A8J5GBC4"/>
<name>A0A8J5GBC4_ZINOF</name>
<keyword evidence="2" id="KW-1185">Reference proteome</keyword>
<evidence type="ECO:0000313" key="2">
    <source>
        <dbReference type="Proteomes" id="UP000734854"/>
    </source>
</evidence>
<evidence type="ECO:0000313" key="1">
    <source>
        <dbReference type="EMBL" id="KAG6503991.1"/>
    </source>
</evidence>
<gene>
    <name evidence="1" type="ORF">ZIOFF_036315</name>
</gene>
<dbReference type="Proteomes" id="UP000734854">
    <property type="component" value="Unassembled WGS sequence"/>
</dbReference>
<comment type="caution">
    <text evidence="1">The sequence shown here is derived from an EMBL/GenBank/DDBJ whole genome shotgun (WGS) entry which is preliminary data.</text>
</comment>
<reference evidence="1 2" key="1">
    <citation type="submission" date="2020-08" db="EMBL/GenBank/DDBJ databases">
        <title>Plant Genome Project.</title>
        <authorList>
            <person name="Zhang R.-G."/>
        </authorList>
    </citation>
    <scope>NUCLEOTIDE SEQUENCE [LARGE SCALE GENOMIC DNA]</scope>
    <source>
        <tissue evidence="1">Rhizome</tissue>
    </source>
</reference>
<organism evidence="1 2">
    <name type="scientific">Zingiber officinale</name>
    <name type="common">Ginger</name>
    <name type="synonym">Amomum zingiber</name>
    <dbReference type="NCBI Taxonomy" id="94328"/>
    <lineage>
        <taxon>Eukaryota</taxon>
        <taxon>Viridiplantae</taxon>
        <taxon>Streptophyta</taxon>
        <taxon>Embryophyta</taxon>
        <taxon>Tracheophyta</taxon>
        <taxon>Spermatophyta</taxon>
        <taxon>Magnoliopsida</taxon>
        <taxon>Liliopsida</taxon>
        <taxon>Zingiberales</taxon>
        <taxon>Zingiberaceae</taxon>
        <taxon>Zingiber</taxon>
    </lineage>
</organism>
<protein>
    <submittedName>
        <fullName evidence="1">Uncharacterized protein</fullName>
    </submittedName>
</protein>
<sequence length="165" mass="18579">MTSLVSPKTIFGSFGASPSFGLIPRTCLAVPSRKSAACRCESRSSNNYDRMPQEFREENLKERLKRNYEGSPQSIYGLTPSQMDMFMTDDNPGTRQESISYARSYIGNGGMHSLNAKLYLPKVYKSSGAATDMWIKAKELDANTEYLLELLAKGISKPKEEKRWK</sequence>